<dbReference type="RefSeq" id="WP_280939596.1">
    <property type="nucleotide sequence ID" value="NZ_CP123759.1"/>
</dbReference>
<reference evidence="1 2" key="1">
    <citation type="submission" date="2023-04" db="EMBL/GenBank/DDBJ databases">
        <title>Genome dynamics across the evolutionary transition to endosymbiosis.</title>
        <authorList>
            <person name="Siozios S."/>
            <person name="Nadal-Jimenez P."/>
            <person name="Azagi T."/>
            <person name="Sprong H."/>
            <person name="Frost C.L."/>
            <person name="Parratt S.R."/>
            <person name="Taylor G."/>
            <person name="Brettell L."/>
            <person name="Lew K.C."/>
            <person name="Croft L."/>
            <person name="King K.C."/>
            <person name="Brockhurst M.A."/>
            <person name="Hypsa V."/>
            <person name="Novakova E."/>
            <person name="Darby A.C."/>
            <person name="Hurst G.D.D."/>
        </authorList>
    </citation>
    <scope>NUCLEOTIDE SEQUENCE [LARGE SCALE GENOMIC DNA]</scope>
    <source>
        <strain evidence="2">aApi_AU</strain>
    </source>
</reference>
<name>A0ABY8P6C7_9GAMM</name>
<dbReference type="Proteomes" id="UP001231859">
    <property type="component" value="Chromosome"/>
</dbReference>
<accession>A0ABY8P6C7</accession>
<protein>
    <submittedName>
        <fullName evidence="1">Uncharacterized protein</fullName>
    </submittedName>
</protein>
<organism evidence="1 2">
    <name type="scientific">Arsenophonus apicola</name>
    <dbReference type="NCBI Taxonomy" id="2879119"/>
    <lineage>
        <taxon>Bacteria</taxon>
        <taxon>Pseudomonadati</taxon>
        <taxon>Pseudomonadota</taxon>
        <taxon>Gammaproteobacteria</taxon>
        <taxon>Enterobacterales</taxon>
        <taxon>Morganellaceae</taxon>
        <taxon>Arsenophonus</taxon>
    </lineage>
</organism>
<proteinExistence type="predicted"/>
<keyword evidence="2" id="KW-1185">Reference proteome</keyword>
<dbReference type="EMBL" id="CP123759">
    <property type="protein sequence ID" value="WGO84639.1"/>
    <property type="molecule type" value="Genomic_DNA"/>
</dbReference>
<gene>
    <name evidence="1" type="ORF">QG404_07165</name>
</gene>
<evidence type="ECO:0000313" key="1">
    <source>
        <dbReference type="EMBL" id="WGO84639.1"/>
    </source>
</evidence>
<sequence length="113" mass="12490">MFDGLNGHSFASSAPLSFERCQFNGMANTALLKVVANRFSLHACVLESIYLQLSGDSEKHWDITLLTQHGGGIDFSHFSASSSLVFVHNRLQNSEIIAKPASSDYVIWQNNLM</sequence>
<evidence type="ECO:0000313" key="2">
    <source>
        <dbReference type="Proteomes" id="UP001231859"/>
    </source>
</evidence>